<evidence type="ECO:0000256" key="1">
    <source>
        <dbReference type="ARBA" id="ARBA00006594"/>
    </source>
</evidence>
<evidence type="ECO:0000256" key="3">
    <source>
        <dbReference type="ARBA" id="ARBA00022603"/>
    </source>
</evidence>
<dbReference type="InterPro" id="IPR003356">
    <property type="entry name" value="DNA_methylase_A-5"/>
</dbReference>
<dbReference type="EC" id="2.1.1.72" evidence="2"/>
<comment type="similarity">
    <text evidence="1">Belongs to the N(4)/N(6)-methyltransferase family.</text>
</comment>
<feature type="domain" description="DNA methylase adenine-specific" evidence="9">
    <location>
        <begin position="170"/>
        <end position="480"/>
    </location>
</feature>
<dbReference type="Pfam" id="PF02384">
    <property type="entry name" value="N6_Mtase"/>
    <property type="match status" value="1"/>
</dbReference>
<reference evidence="12" key="1">
    <citation type="submission" date="2019-12" db="EMBL/GenBank/DDBJ databases">
        <title>Whole-genome sequence of tobacco pathogen Ralstonia pseudosolanacearum strain RS, originating from Yunnan province of China.</title>
        <authorList>
            <person name="Lu C.-H."/>
        </authorList>
    </citation>
    <scope>NUCLEOTIDE SEQUENCE [LARGE SCALE GENOMIC DNA]</scope>
    <source>
        <strain evidence="12">RS</strain>
    </source>
</reference>
<evidence type="ECO:0000256" key="5">
    <source>
        <dbReference type="ARBA" id="ARBA00022691"/>
    </source>
</evidence>
<dbReference type="PROSITE" id="PS00092">
    <property type="entry name" value="N6_MTASE"/>
    <property type="match status" value="1"/>
</dbReference>
<keyword evidence="5" id="KW-0949">S-adenosyl-L-methionine</keyword>
<accession>A0ABX7ZNU3</accession>
<dbReference type="GO" id="GO:0008168">
    <property type="term" value="F:methyltransferase activity"/>
    <property type="evidence" value="ECO:0007669"/>
    <property type="project" value="UniProtKB-KW"/>
</dbReference>
<dbReference type="PRINTS" id="PR00507">
    <property type="entry name" value="N12N6MTFRASE"/>
</dbReference>
<dbReference type="SUPFAM" id="SSF116734">
    <property type="entry name" value="DNA methylase specificity domain"/>
    <property type="match status" value="1"/>
</dbReference>
<evidence type="ECO:0000256" key="4">
    <source>
        <dbReference type="ARBA" id="ARBA00022679"/>
    </source>
</evidence>
<organism evidence="11 12">
    <name type="scientific">Ralstonia nicotianae</name>
    <dbReference type="NCBI Taxonomy" id="3037696"/>
    <lineage>
        <taxon>Bacteria</taxon>
        <taxon>Pseudomonadati</taxon>
        <taxon>Pseudomonadota</taxon>
        <taxon>Betaproteobacteria</taxon>
        <taxon>Burkholderiales</taxon>
        <taxon>Burkholderiaceae</taxon>
        <taxon>Ralstonia</taxon>
        <taxon>Ralstonia solanacearum species complex</taxon>
    </lineage>
</organism>
<dbReference type="SUPFAM" id="SSF53335">
    <property type="entry name" value="S-adenosyl-L-methionine-dependent methyltransferases"/>
    <property type="match status" value="1"/>
</dbReference>
<evidence type="ECO:0000256" key="8">
    <source>
        <dbReference type="ARBA" id="ARBA00047942"/>
    </source>
</evidence>
<dbReference type="InterPro" id="IPR002052">
    <property type="entry name" value="DNA_methylase_N6_adenine_CS"/>
</dbReference>
<dbReference type="EMBL" id="CP046674">
    <property type="protein sequence ID" value="QUP57061.1"/>
    <property type="molecule type" value="Genomic_DNA"/>
</dbReference>
<dbReference type="InterPro" id="IPR029063">
    <property type="entry name" value="SAM-dependent_MTases_sf"/>
</dbReference>
<dbReference type="RefSeq" id="WP_211906424.1">
    <property type="nucleotide sequence ID" value="NZ_CP046674.1"/>
</dbReference>
<gene>
    <name evidence="11" type="ORF">GO999_00040</name>
</gene>
<dbReference type="PANTHER" id="PTHR42933">
    <property type="entry name" value="SLR6095 PROTEIN"/>
    <property type="match status" value="1"/>
</dbReference>
<dbReference type="GO" id="GO:0032259">
    <property type="term" value="P:methylation"/>
    <property type="evidence" value="ECO:0007669"/>
    <property type="project" value="UniProtKB-KW"/>
</dbReference>
<evidence type="ECO:0000259" key="10">
    <source>
        <dbReference type="Pfam" id="PF12161"/>
    </source>
</evidence>
<dbReference type="InterPro" id="IPR038333">
    <property type="entry name" value="T1MK-like_N_sf"/>
</dbReference>
<dbReference type="InterPro" id="IPR044946">
    <property type="entry name" value="Restrct_endonuc_typeI_TRD_sf"/>
</dbReference>
<evidence type="ECO:0000313" key="12">
    <source>
        <dbReference type="Proteomes" id="UP000680989"/>
    </source>
</evidence>
<evidence type="ECO:0000313" key="11">
    <source>
        <dbReference type="EMBL" id="QUP57061.1"/>
    </source>
</evidence>
<dbReference type="Proteomes" id="UP000680989">
    <property type="component" value="Chromosome"/>
</dbReference>
<keyword evidence="4" id="KW-0808">Transferase</keyword>
<keyword evidence="3 11" id="KW-0489">Methyltransferase</keyword>
<name>A0ABX7ZNU3_9RALS</name>
<proteinExistence type="inferred from homology"/>
<keyword evidence="7" id="KW-0238">DNA-binding</keyword>
<dbReference type="Gene3D" id="3.40.50.150">
    <property type="entry name" value="Vaccinia Virus protein VP39"/>
    <property type="match status" value="1"/>
</dbReference>
<protein>
    <recommendedName>
        <fullName evidence="2">site-specific DNA-methyltransferase (adenine-specific)</fullName>
        <ecNumber evidence="2">2.1.1.72</ecNumber>
    </recommendedName>
</protein>
<feature type="domain" description="N6 adenine-specific DNA methyltransferase N-terminal" evidence="10">
    <location>
        <begin position="19"/>
        <end position="101"/>
    </location>
</feature>
<comment type="catalytic activity">
    <reaction evidence="8">
        <text>a 2'-deoxyadenosine in DNA + S-adenosyl-L-methionine = an N(6)-methyl-2'-deoxyadenosine in DNA + S-adenosyl-L-homocysteine + H(+)</text>
        <dbReference type="Rhea" id="RHEA:15197"/>
        <dbReference type="Rhea" id="RHEA-COMP:12418"/>
        <dbReference type="Rhea" id="RHEA-COMP:12419"/>
        <dbReference type="ChEBI" id="CHEBI:15378"/>
        <dbReference type="ChEBI" id="CHEBI:57856"/>
        <dbReference type="ChEBI" id="CHEBI:59789"/>
        <dbReference type="ChEBI" id="CHEBI:90615"/>
        <dbReference type="ChEBI" id="CHEBI:90616"/>
        <dbReference type="EC" id="2.1.1.72"/>
    </reaction>
</comment>
<dbReference type="InterPro" id="IPR022749">
    <property type="entry name" value="D12N6_MeTrfase_N"/>
</dbReference>
<dbReference type="Gene3D" id="1.20.1260.30">
    <property type="match status" value="1"/>
</dbReference>
<dbReference type="Gene3D" id="3.90.220.20">
    <property type="entry name" value="DNA methylase specificity domains"/>
    <property type="match status" value="1"/>
</dbReference>
<keyword evidence="12" id="KW-1185">Reference proteome</keyword>
<dbReference type="PANTHER" id="PTHR42933:SF4">
    <property type="entry name" value="TYPE I RESTRICTION ENZYME ECOKI METHYLASE SUBUNIT"/>
    <property type="match status" value="1"/>
</dbReference>
<dbReference type="Pfam" id="PF12161">
    <property type="entry name" value="HsdM_N"/>
    <property type="match status" value="1"/>
</dbReference>
<evidence type="ECO:0000256" key="7">
    <source>
        <dbReference type="ARBA" id="ARBA00023125"/>
    </source>
</evidence>
<dbReference type="InterPro" id="IPR051537">
    <property type="entry name" value="DNA_Adenine_Mtase"/>
</dbReference>
<evidence type="ECO:0000256" key="6">
    <source>
        <dbReference type="ARBA" id="ARBA00022747"/>
    </source>
</evidence>
<evidence type="ECO:0000256" key="2">
    <source>
        <dbReference type="ARBA" id="ARBA00011900"/>
    </source>
</evidence>
<evidence type="ECO:0000259" key="9">
    <source>
        <dbReference type="Pfam" id="PF02384"/>
    </source>
</evidence>
<keyword evidence="6" id="KW-0680">Restriction system</keyword>
<sequence>MPSIKKRVVPQTTSQQLGAILKSARAIMRKDKGLSGDADRIPMLTWIMFLKFLDDLERVHETSATLKGKPFRAAIEPPYRWRDWAAKDGGITGTELVAFVNQEETVRPDGTKGLGLFAYLRTLQGDSKGDRRDVIASVFRGIQNRMLNGYLLRDVVDKINGIHFNASEEIHTLSRFYEAMLKEMRDAAGDAGEFYTPRPVVRFMVEALNPHIGEVVLDPACGTGGFLVEAFNHLERQCKTVQDRNILQTKSVFGGEPKPLPFLLAQMNLLLHGLESPQIDSGNSLRFPLREIGDKDRVDVILTNPPFGGQEERGIQGNFPEDKRTSETALLFLQLIMRRLKRKPRPGRAAVVVPNGTLSSPGVAMRIRQELLDEFTLKAVLRLPHNVFAPYTDIKTNILLFERGGPTEQVLFCEPQLAEGVTLSKTNPFLYEWLSPYLDCVRTGKLPAEPALAETCWTVQRSELDATLNLDLKNPRMVLTKHQAADGRLQTLSHSFGSLASETESLRADVAEITELLRHAPLRKLGTLAAECDDRIGGDYTPDVRLLGVSNAEGFCKPKGAIGKQVDRYKLVRLGYLAYNPMRINIGSIGVASSAESTGITSPDYVVFRCLPGLVPEYVYHYLRSEAGRHEIKHKTKGSVRFRLYYDKLAEISIPVPDDEAVQHRFAALCQRIESARLRTLKLAEQAGAALDAIRREVFLPEHL</sequence>